<protein>
    <submittedName>
        <fullName evidence="2">Uncharacterized protein</fullName>
    </submittedName>
</protein>
<proteinExistence type="predicted"/>
<dbReference type="EMBL" id="JARBJD010000278">
    <property type="protein sequence ID" value="KAK2944941.1"/>
    <property type="molecule type" value="Genomic_DNA"/>
</dbReference>
<name>A0ABQ9WZI6_9EUKA</name>
<evidence type="ECO:0000313" key="3">
    <source>
        <dbReference type="Proteomes" id="UP001281761"/>
    </source>
</evidence>
<keyword evidence="3" id="KW-1185">Reference proteome</keyword>
<dbReference type="Proteomes" id="UP001281761">
    <property type="component" value="Unassembled WGS sequence"/>
</dbReference>
<comment type="caution">
    <text evidence="2">The sequence shown here is derived from an EMBL/GenBank/DDBJ whole genome shotgun (WGS) entry which is preliminary data.</text>
</comment>
<evidence type="ECO:0000313" key="2">
    <source>
        <dbReference type="EMBL" id="KAK2944941.1"/>
    </source>
</evidence>
<sequence>MNEMRSRQECGCPESQSTHEEKHVPTSSPERCQNAIVWLSSARLSSSFVSDGVVSSDCSPFLSWDEKTPESEDEQAVIFRSLVATLKLQPALDDSLEAKAVKLLTSVIPYRGESVDAYLGRFGRTADDSLASFTLSIGVLLSSPNRAITTAMMKMITPLILDCLAQVRLALVKADLLPQIVITLNPQSLSFTEVSYIHLYLMNSIRESLWLATPDGFKQLQIEDNDGQQTVHETVLKQVLVPSEKYICHLCVNHFSIIDGDQSYHFLLLFAQLLRICPYYQPTMEFVLHMPVFFTIPSCLTFFEDDLSIWVFLDEMNNAQRKWNEQGGEVQQLWKTVHRMLRMEGFEDVMEEKLRNDKNESFGGDIVSRSIQWNNLLGINLPRRA</sequence>
<accession>A0ABQ9WZI6</accession>
<gene>
    <name evidence="2" type="ORF">BLNAU_20117</name>
</gene>
<feature type="region of interest" description="Disordered" evidence="1">
    <location>
        <begin position="1"/>
        <end position="28"/>
    </location>
</feature>
<evidence type="ECO:0000256" key="1">
    <source>
        <dbReference type="SAM" id="MobiDB-lite"/>
    </source>
</evidence>
<reference evidence="2 3" key="1">
    <citation type="journal article" date="2022" name="bioRxiv">
        <title>Genomics of Preaxostyla Flagellates Illuminates Evolutionary Transitions and the Path Towards Mitochondrial Loss.</title>
        <authorList>
            <person name="Novak L.V.F."/>
            <person name="Treitli S.C."/>
            <person name="Pyrih J."/>
            <person name="Halakuc P."/>
            <person name="Pipaliya S.V."/>
            <person name="Vacek V."/>
            <person name="Brzon O."/>
            <person name="Soukal P."/>
            <person name="Eme L."/>
            <person name="Dacks J.B."/>
            <person name="Karnkowska A."/>
            <person name="Elias M."/>
            <person name="Hampl V."/>
        </authorList>
    </citation>
    <scope>NUCLEOTIDE SEQUENCE [LARGE SCALE GENOMIC DNA]</scope>
    <source>
        <strain evidence="2">NAU3</strain>
        <tissue evidence="2">Gut</tissue>
    </source>
</reference>
<organism evidence="2 3">
    <name type="scientific">Blattamonas nauphoetae</name>
    <dbReference type="NCBI Taxonomy" id="2049346"/>
    <lineage>
        <taxon>Eukaryota</taxon>
        <taxon>Metamonada</taxon>
        <taxon>Preaxostyla</taxon>
        <taxon>Oxymonadida</taxon>
        <taxon>Blattamonas</taxon>
    </lineage>
</organism>